<feature type="transmembrane region" description="Helical" evidence="7">
    <location>
        <begin position="16"/>
        <end position="33"/>
    </location>
</feature>
<comment type="subcellular location">
    <subcellularLocation>
        <location evidence="1">Cytoplasm</location>
    </subcellularLocation>
</comment>
<evidence type="ECO:0000259" key="8">
    <source>
        <dbReference type="PROSITE" id="PS50304"/>
    </source>
</evidence>
<organism evidence="9 10">
    <name type="scientific">Thecamonas trahens ATCC 50062</name>
    <dbReference type="NCBI Taxonomy" id="461836"/>
    <lineage>
        <taxon>Eukaryota</taxon>
        <taxon>Apusozoa</taxon>
        <taxon>Apusomonadida</taxon>
        <taxon>Apusomonadidae</taxon>
        <taxon>Thecamonas</taxon>
    </lineage>
</organism>
<protein>
    <recommendedName>
        <fullName evidence="8">Tudor domain-containing protein</fullName>
    </recommendedName>
</protein>
<keyword evidence="2" id="KW-0963">Cytoplasm</keyword>
<evidence type="ECO:0000256" key="7">
    <source>
        <dbReference type="SAM" id="Phobius"/>
    </source>
</evidence>
<dbReference type="SUPFAM" id="SSF63748">
    <property type="entry name" value="Tudor/PWWP/MBT"/>
    <property type="match status" value="1"/>
</dbReference>
<dbReference type="OrthoDB" id="14961at2759"/>
<dbReference type="Gene3D" id="1.20.5.190">
    <property type="match status" value="1"/>
</dbReference>
<dbReference type="GO" id="GO:0000922">
    <property type="term" value="C:spindle pole"/>
    <property type="evidence" value="ECO:0007669"/>
    <property type="project" value="TreeGrafter"/>
</dbReference>
<keyword evidence="4" id="KW-0112">Calmodulin-binding</keyword>
<evidence type="ECO:0000256" key="5">
    <source>
        <dbReference type="SAM" id="Coils"/>
    </source>
</evidence>
<dbReference type="RefSeq" id="XP_013757611.1">
    <property type="nucleotide sequence ID" value="XM_013902157.1"/>
</dbReference>
<dbReference type="GO" id="GO:0007051">
    <property type="term" value="P:spindle organization"/>
    <property type="evidence" value="ECO:0007669"/>
    <property type="project" value="TreeGrafter"/>
</dbReference>
<keyword evidence="7" id="KW-1133">Transmembrane helix</keyword>
<feature type="region of interest" description="Disordered" evidence="6">
    <location>
        <begin position="660"/>
        <end position="679"/>
    </location>
</feature>
<proteinExistence type="predicted"/>
<feature type="transmembrane region" description="Helical" evidence="7">
    <location>
        <begin position="78"/>
        <end position="98"/>
    </location>
</feature>
<reference evidence="9 10" key="1">
    <citation type="submission" date="2010-05" db="EMBL/GenBank/DDBJ databases">
        <title>The Genome Sequence of Thecamonas trahens ATCC 50062.</title>
        <authorList>
            <consortium name="The Broad Institute Genome Sequencing Platform"/>
            <person name="Russ C."/>
            <person name="Cuomo C."/>
            <person name="Shea T."/>
            <person name="Young S.K."/>
            <person name="Zeng Q."/>
            <person name="Koehrsen M."/>
            <person name="Haas B."/>
            <person name="Borodovsky M."/>
            <person name="Guigo R."/>
            <person name="Alvarado L."/>
            <person name="Berlin A."/>
            <person name="Bochicchio J."/>
            <person name="Borenstein D."/>
            <person name="Chapman S."/>
            <person name="Chen Z."/>
            <person name="Freedman E."/>
            <person name="Gellesch M."/>
            <person name="Goldberg J."/>
            <person name="Griggs A."/>
            <person name="Gujja S."/>
            <person name="Heilman E."/>
            <person name="Heiman D."/>
            <person name="Hepburn T."/>
            <person name="Howarth C."/>
            <person name="Jen D."/>
            <person name="Larson L."/>
            <person name="Mehta T."/>
            <person name="Park D."/>
            <person name="Pearson M."/>
            <person name="Roberts A."/>
            <person name="Saif S."/>
            <person name="Shenoy N."/>
            <person name="Sisk P."/>
            <person name="Stolte C."/>
            <person name="Sykes S."/>
            <person name="Thomson T."/>
            <person name="Walk T."/>
            <person name="White J."/>
            <person name="Yandava C."/>
            <person name="Burger G."/>
            <person name="Gray M.W."/>
            <person name="Holland P.W.H."/>
            <person name="King N."/>
            <person name="Lang F.B.F."/>
            <person name="Roger A.J."/>
            <person name="Ruiz-Trillo I."/>
            <person name="Lander E."/>
            <person name="Nusbaum C."/>
        </authorList>
    </citation>
    <scope>NUCLEOTIDE SEQUENCE [LARGE SCALE GENOMIC DNA]</scope>
    <source>
        <strain evidence="9 10">ATCC 50062</strain>
    </source>
</reference>
<dbReference type="PROSITE" id="PS50096">
    <property type="entry name" value="IQ"/>
    <property type="match status" value="5"/>
</dbReference>
<dbReference type="InterPro" id="IPR000048">
    <property type="entry name" value="IQ_motif_EF-hand-BS"/>
</dbReference>
<dbReference type="InterPro" id="IPR051185">
    <property type="entry name" value="ASPM"/>
</dbReference>
<dbReference type="SMART" id="SM00015">
    <property type="entry name" value="IQ"/>
    <property type="match status" value="5"/>
</dbReference>
<feature type="transmembrane region" description="Helical" evidence="7">
    <location>
        <begin position="205"/>
        <end position="226"/>
    </location>
</feature>
<keyword evidence="7" id="KW-0472">Membrane</keyword>
<dbReference type="GO" id="GO:0005516">
    <property type="term" value="F:calmodulin binding"/>
    <property type="evidence" value="ECO:0007669"/>
    <property type="project" value="UniProtKB-KW"/>
</dbReference>
<feature type="coiled-coil region" evidence="5">
    <location>
        <begin position="389"/>
        <end position="433"/>
    </location>
</feature>
<gene>
    <name evidence="9" type="ORF">AMSG_11931</name>
</gene>
<keyword evidence="7" id="KW-0812">Transmembrane</keyword>
<name>A0A0L0DBL2_THETB</name>
<dbReference type="PANTHER" id="PTHR22706">
    <property type="entry name" value="ASSEMBLY FACTOR FOR SPINDLE MICROTUBULES"/>
    <property type="match status" value="1"/>
</dbReference>
<dbReference type="Gene3D" id="2.30.30.140">
    <property type="match status" value="1"/>
</dbReference>
<dbReference type="CDD" id="cd23767">
    <property type="entry name" value="IQCD"/>
    <property type="match status" value="2"/>
</dbReference>
<dbReference type="Pfam" id="PF00612">
    <property type="entry name" value="IQ"/>
    <property type="match status" value="3"/>
</dbReference>
<dbReference type="InterPro" id="IPR002999">
    <property type="entry name" value="Tudor"/>
</dbReference>
<evidence type="ECO:0000256" key="1">
    <source>
        <dbReference type="ARBA" id="ARBA00004496"/>
    </source>
</evidence>
<accession>A0A0L0DBL2</accession>
<dbReference type="GO" id="GO:0000278">
    <property type="term" value="P:mitotic cell cycle"/>
    <property type="evidence" value="ECO:0007669"/>
    <property type="project" value="TreeGrafter"/>
</dbReference>
<feature type="domain" description="Tudor" evidence="8">
    <location>
        <begin position="762"/>
        <end position="817"/>
    </location>
</feature>
<evidence type="ECO:0000256" key="2">
    <source>
        <dbReference type="ARBA" id="ARBA00022490"/>
    </source>
</evidence>
<dbReference type="GO" id="GO:0051295">
    <property type="term" value="P:establishment of meiotic spindle localization"/>
    <property type="evidence" value="ECO:0007669"/>
    <property type="project" value="TreeGrafter"/>
</dbReference>
<evidence type="ECO:0000256" key="3">
    <source>
        <dbReference type="ARBA" id="ARBA00022737"/>
    </source>
</evidence>
<dbReference type="AlphaFoldDB" id="A0A0L0DBL2"/>
<evidence type="ECO:0000313" key="10">
    <source>
        <dbReference type="Proteomes" id="UP000054408"/>
    </source>
</evidence>
<dbReference type="GO" id="GO:0005737">
    <property type="term" value="C:cytoplasm"/>
    <property type="evidence" value="ECO:0007669"/>
    <property type="project" value="UniProtKB-SubCell"/>
</dbReference>
<keyword evidence="5" id="KW-0175">Coiled coil</keyword>
<dbReference type="InterPro" id="IPR003117">
    <property type="entry name" value="cAMP_dep_PK_reg_su_I/II_a/b"/>
</dbReference>
<feature type="transmembrane region" description="Helical" evidence="7">
    <location>
        <begin position="173"/>
        <end position="193"/>
    </location>
</feature>
<keyword evidence="10" id="KW-1185">Reference proteome</keyword>
<dbReference type="Pfam" id="PF02197">
    <property type="entry name" value="RIIa"/>
    <property type="match status" value="1"/>
</dbReference>
<feature type="transmembrane region" description="Helical" evidence="7">
    <location>
        <begin position="110"/>
        <end position="128"/>
    </location>
</feature>
<evidence type="ECO:0000313" key="9">
    <source>
        <dbReference type="EMBL" id="KNC49727.1"/>
    </source>
</evidence>
<dbReference type="GeneID" id="25569846"/>
<dbReference type="PROSITE" id="PS50304">
    <property type="entry name" value="TUDOR"/>
    <property type="match status" value="1"/>
</dbReference>
<keyword evidence="3" id="KW-0677">Repeat</keyword>
<dbReference type="Proteomes" id="UP000054408">
    <property type="component" value="Unassembled WGS sequence"/>
</dbReference>
<dbReference type="PANTHER" id="PTHR22706:SF1">
    <property type="entry name" value="ASSEMBLY FACTOR FOR SPINDLE MICROTUBULES"/>
    <property type="match status" value="1"/>
</dbReference>
<dbReference type="EMBL" id="GL349457">
    <property type="protein sequence ID" value="KNC49727.1"/>
    <property type="molecule type" value="Genomic_DNA"/>
</dbReference>
<dbReference type="CDD" id="cd21182">
    <property type="entry name" value="Tudor_SMN_SPF30-like"/>
    <property type="match status" value="1"/>
</dbReference>
<sequence>MTSATARSYGLAVRRISFYLYLVNAVGVAVHAPRIFTTNLTFWLMVTHVLYLELPLLHPDHRAAGYPMYRALVVGMHGASFAGAWMVAVLATLLVFVYDPHFLARKAADMGVSLTAAYLATAWVHWVPPVVLSLDLWLSIHPLAAAHGHIAMYSLPRTGRKFPRRLPWSPRRVAAVAWFAAAPLAIGSVWMLTGHSLVATYGAPANYWTSSIIAGVVTVAAATAIATHRLRHPPPIAAASDPPALTDLRSHPGLNVASSGYFLLDNADDGPATDADTTDDTADYAHAALPPPGAVAAATTAASAASFLESCGLRPLLERLTLAVATARPDDVLAFAASALAEELRARDGHVHAVDRPVPAPRVELTPSPPRHELLEALPKAADASIQAQAEANARAEAKANARSEAEAEAAAIAAARAKAKAAAEARAKAKADAEAEAAALAAARAAAATKIQASYRGHVVRKARRVRQADEAVAAIRIQAAYRGHAVRKACRVRKADEAVAATRIQAVYRGHAVRAWRTSTLGALADLVTDLNFADTDACSDEYVHLLLDAGLRKTPDVASGLDFPLPPSHVAAFLATLMPAPYLPVFEARVRPAVQADLAEKAAAAARIQAVFRAKRERTAASRAAQASARAAAQRSKAVYVLQATLRGNARRKALLDSELDPSETNPEPADLPQAPRITSAATTLQAQLRGNSLRHELLDDDASARAATAQLFQAHLRGNARRSKLLDDRDALSSDSLDSAGSDCGVDAETAVVVSADVFVPGDRVLAVYDGDGLLYPAEVVATYANEQVITVVFDGYDDEDDVELANVQPLDE</sequence>
<evidence type="ECO:0000256" key="4">
    <source>
        <dbReference type="ARBA" id="ARBA00022860"/>
    </source>
</evidence>
<evidence type="ECO:0000256" key="6">
    <source>
        <dbReference type="SAM" id="MobiDB-lite"/>
    </source>
</evidence>